<keyword evidence="3" id="KW-1185">Reference proteome</keyword>
<feature type="domain" description="MINDY deubiquitinase" evidence="1">
    <location>
        <begin position="12"/>
        <end position="330"/>
    </location>
</feature>
<dbReference type="RefSeq" id="XP_001384135.2">
    <property type="nucleotide sequence ID" value="XM_001384098.1"/>
</dbReference>
<dbReference type="STRING" id="322104.A3LTQ6"/>
<organism evidence="2 3">
    <name type="scientific">Scheffersomyces stipitis (strain ATCC 58785 / CBS 6054 / NBRC 10063 / NRRL Y-11545)</name>
    <name type="common">Yeast</name>
    <name type="synonym">Pichia stipitis</name>
    <dbReference type="NCBI Taxonomy" id="322104"/>
    <lineage>
        <taxon>Eukaryota</taxon>
        <taxon>Fungi</taxon>
        <taxon>Dikarya</taxon>
        <taxon>Ascomycota</taxon>
        <taxon>Saccharomycotina</taxon>
        <taxon>Pichiomycetes</taxon>
        <taxon>Debaryomycetaceae</taxon>
        <taxon>Scheffersomyces</taxon>
    </lineage>
</organism>
<dbReference type="GO" id="GO:1990380">
    <property type="term" value="F:K48-linked deubiquitinase activity"/>
    <property type="evidence" value="ECO:0007669"/>
    <property type="project" value="InterPro"/>
</dbReference>
<dbReference type="InterPro" id="IPR007518">
    <property type="entry name" value="MINDY"/>
</dbReference>
<evidence type="ECO:0000259" key="1">
    <source>
        <dbReference type="Pfam" id="PF04424"/>
    </source>
</evidence>
<dbReference type="FunCoup" id="A3LTQ6">
    <property type="interactions" value="293"/>
</dbReference>
<proteinExistence type="predicted"/>
<dbReference type="GO" id="GO:0004843">
    <property type="term" value="F:cysteine-type deubiquitinase activity"/>
    <property type="evidence" value="ECO:0007669"/>
    <property type="project" value="InterPro"/>
</dbReference>
<dbReference type="GO" id="GO:0071108">
    <property type="term" value="P:protein K48-linked deubiquitination"/>
    <property type="evidence" value="ECO:0007669"/>
    <property type="project" value="TreeGrafter"/>
</dbReference>
<dbReference type="AlphaFoldDB" id="A3LTQ6"/>
<dbReference type="GO" id="GO:0071944">
    <property type="term" value="C:cell periphery"/>
    <property type="evidence" value="ECO:0007669"/>
    <property type="project" value="TreeGrafter"/>
</dbReference>
<dbReference type="PANTHER" id="PTHR18063">
    <property type="entry name" value="NF-E2 INDUCIBLE PROTEIN"/>
    <property type="match status" value="1"/>
</dbReference>
<dbReference type="OMA" id="HTRFSNE"/>
<sequence length="379" mass="42977">MPNSADSAQVKFQTKIVNWSLDYSSNDSESKITTPILLQDVNGPCPLIAMVNSLLLNYEIQIRNLSLQGKSATGNAKLEGVADFKKVLNTCHKNFGSIELNKVLSQIGDLLLIYKEDKALNVEIDKLLNALPSLHTGLSVNPNLTNGDFAKEDLASVLFDVFELKFKHGWVINQIENENADSWGHDKPTDVVVDNDEYPKEDEYSQLVELVYKLQTFDQIQDFLLTEESAESGQNNLQLANNKALINKWIDLNRTQLTKIGLNRLNYELNEEEFIIFFRNNHFNTLFKKADSEFYLLITDSSFQDKSNLIIWQSFNSISGKDDLFFDGDFLPILDIDQDLPPGASGIDGSDYLLVKQLQEEEDAAMAKEMQQNYNRKAK</sequence>
<dbReference type="eggNOG" id="KOG2427">
    <property type="taxonomic scope" value="Eukaryota"/>
</dbReference>
<dbReference type="EMBL" id="CP000498">
    <property type="protein sequence ID" value="ABN66106.2"/>
    <property type="molecule type" value="Genomic_DNA"/>
</dbReference>
<dbReference type="GeneID" id="4838448"/>
<feature type="non-terminal residue" evidence="2">
    <location>
        <position position="379"/>
    </location>
</feature>
<dbReference type="OrthoDB" id="10261212at2759"/>
<protein>
    <recommendedName>
        <fullName evidence="1">MINDY deubiquitinase domain-containing protein</fullName>
    </recommendedName>
</protein>
<gene>
    <name evidence="2" type="ORF">PICST_58602</name>
</gene>
<dbReference type="KEGG" id="pic:PICST_58602"/>
<dbReference type="GO" id="GO:0016807">
    <property type="term" value="F:cysteine-type carboxypeptidase activity"/>
    <property type="evidence" value="ECO:0007669"/>
    <property type="project" value="TreeGrafter"/>
</dbReference>
<evidence type="ECO:0000313" key="2">
    <source>
        <dbReference type="EMBL" id="ABN66106.2"/>
    </source>
</evidence>
<dbReference type="InParanoid" id="A3LTQ6"/>
<dbReference type="Proteomes" id="UP000002258">
    <property type="component" value="Chromosome 4"/>
</dbReference>
<evidence type="ECO:0000313" key="3">
    <source>
        <dbReference type="Proteomes" id="UP000002258"/>
    </source>
</evidence>
<accession>A3LTQ6</accession>
<name>A3LTQ6_PICST</name>
<dbReference type="PANTHER" id="PTHR18063:SF6">
    <property type="entry name" value="UBIQUITIN CARBOXYL-TERMINAL HYDROLASE"/>
    <property type="match status" value="1"/>
</dbReference>
<reference evidence="2 3" key="1">
    <citation type="journal article" date="2007" name="Nat. Biotechnol.">
        <title>Genome sequence of the lignocellulose-bioconverting and xylose-fermenting yeast Pichia stipitis.</title>
        <authorList>
            <person name="Jeffries T.W."/>
            <person name="Grigoriev I.V."/>
            <person name="Grimwood J."/>
            <person name="Laplaza J.M."/>
            <person name="Aerts A."/>
            <person name="Salamov A."/>
            <person name="Schmutz J."/>
            <person name="Lindquist E."/>
            <person name="Dehal P."/>
            <person name="Shapiro H."/>
            <person name="Jin Y.S."/>
            <person name="Passoth V."/>
            <person name="Richardson P.M."/>
        </authorList>
    </citation>
    <scope>NUCLEOTIDE SEQUENCE [LARGE SCALE GENOMIC DNA]</scope>
    <source>
        <strain evidence="3">ATCC 58785 / CBS 6054 / NBRC 10063 / NRRL Y-11545</strain>
    </source>
</reference>
<dbReference type="GO" id="GO:0005829">
    <property type="term" value="C:cytosol"/>
    <property type="evidence" value="ECO:0007669"/>
    <property type="project" value="TreeGrafter"/>
</dbReference>
<dbReference type="InterPro" id="IPR033979">
    <property type="entry name" value="MINDY_domain"/>
</dbReference>
<dbReference type="Pfam" id="PF04424">
    <property type="entry name" value="MINDY_DUB"/>
    <property type="match status" value="1"/>
</dbReference>
<dbReference type="HOGENOM" id="CLU_022566_0_1_1"/>